<dbReference type="Proteomes" id="UP000799755">
    <property type="component" value="Unassembled WGS sequence"/>
</dbReference>
<name>A0ACB6R0D1_9PLEO</name>
<keyword evidence="2" id="KW-1185">Reference proteome</keyword>
<evidence type="ECO:0000313" key="1">
    <source>
        <dbReference type="EMBL" id="KAF2472255.1"/>
    </source>
</evidence>
<protein>
    <submittedName>
        <fullName evidence="1">Uncharacterized protein</fullName>
    </submittedName>
</protein>
<dbReference type="EMBL" id="MU003503">
    <property type="protein sequence ID" value="KAF2472255.1"/>
    <property type="molecule type" value="Genomic_DNA"/>
</dbReference>
<comment type="caution">
    <text evidence="1">The sequence shown here is derived from an EMBL/GenBank/DDBJ whole genome shotgun (WGS) entry which is preliminary data.</text>
</comment>
<accession>A0ACB6R0D1</accession>
<proteinExistence type="predicted"/>
<reference evidence="1" key="1">
    <citation type="journal article" date="2020" name="Stud. Mycol.">
        <title>101 Dothideomycetes genomes: a test case for predicting lifestyles and emergence of pathogens.</title>
        <authorList>
            <person name="Haridas S."/>
            <person name="Albert R."/>
            <person name="Binder M."/>
            <person name="Bloem J."/>
            <person name="Labutti K."/>
            <person name="Salamov A."/>
            <person name="Andreopoulos B."/>
            <person name="Baker S."/>
            <person name="Barry K."/>
            <person name="Bills G."/>
            <person name="Bluhm B."/>
            <person name="Cannon C."/>
            <person name="Castanera R."/>
            <person name="Culley D."/>
            <person name="Daum C."/>
            <person name="Ezra D."/>
            <person name="Gonzalez J."/>
            <person name="Henrissat B."/>
            <person name="Kuo A."/>
            <person name="Liang C."/>
            <person name="Lipzen A."/>
            <person name="Lutzoni F."/>
            <person name="Magnuson J."/>
            <person name="Mondo S."/>
            <person name="Nolan M."/>
            <person name="Ohm R."/>
            <person name="Pangilinan J."/>
            <person name="Park H.-J."/>
            <person name="Ramirez L."/>
            <person name="Alfaro M."/>
            <person name="Sun H."/>
            <person name="Tritt A."/>
            <person name="Yoshinaga Y."/>
            <person name="Zwiers L.-H."/>
            <person name="Turgeon B."/>
            <person name="Goodwin S."/>
            <person name="Spatafora J."/>
            <person name="Crous P."/>
            <person name="Grigoriev I."/>
        </authorList>
    </citation>
    <scope>NUCLEOTIDE SEQUENCE</scope>
    <source>
        <strain evidence="1">ATCC 200398</strain>
    </source>
</reference>
<evidence type="ECO:0000313" key="2">
    <source>
        <dbReference type="Proteomes" id="UP000799755"/>
    </source>
</evidence>
<sequence length="84" mass="9205">MTSFLDQHFTNIKTLLPLPIRAAHLVYGSHLLVIIAISVTLSLAHPSRTPSTLTSHPSPSLLAFGRIINVGWVVMHVVALWART</sequence>
<organism evidence="1 2">
    <name type="scientific">Lindgomyces ingoldianus</name>
    <dbReference type="NCBI Taxonomy" id="673940"/>
    <lineage>
        <taxon>Eukaryota</taxon>
        <taxon>Fungi</taxon>
        <taxon>Dikarya</taxon>
        <taxon>Ascomycota</taxon>
        <taxon>Pezizomycotina</taxon>
        <taxon>Dothideomycetes</taxon>
        <taxon>Pleosporomycetidae</taxon>
        <taxon>Pleosporales</taxon>
        <taxon>Lindgomycetaceae</taxon>
        <taxon>Lindgomyces</taxon>
    </lineage>
</organism>
<gene>
    <name evidence="1" type="ORF">BDR25DRAFT_353955</name>
</gene>